<feature type="non-terminal residue" evidence="1">
    <location>
        <position position="204"/>
    </location>
</feature>
<sequence>MLEQTKMLMPEIVYSERGRIMGISKKMLFAILVSALSGFLLNPQAVRATGVCSNCHVMHASQQGVSSTPNDYLLNNNCLGCHSGTNSTDGSAPAVPFVYTAGVSDLSTSLAGGNFKFADDNDRYGHNPVDLSGGVDATLTSPPGWKTGFDANGQVGGTTPNWSANHLSCAGTYGCHGKHDATGVTGSHHLNATGALYDPTTVAK</sequence>
<dbReference type="EMBL" id="UOEX01000426">
    <property type="protein sequence ID" value="VAW42239.1"/>
    <property type="molecule type" value="Genomic_DNA"/>
</dbReference>
<dbReference type="SUPFAM" id="SSF48695">
    <property type="entry name" value="Multiheme cytochromes"/>
    <property type="match status" value="1"/>
</dbReference>
<organism evidence="1">
    <name type="scientific">hydrothermal vent metagenome</name>
    <dbReference type="NCBI Taxonomy" id="652676"/>
    <lineage>
        <taxon>unclassified sequences</taxon>
        <taxon>metagenomes</taxon>
        <taxon>ecological metagenomes</taxon>
    </lineage>
</organism>
<reference evidence="1" key="1">
    <citation type="submission" date="2018-06" db="EMBL/GenBank/DDBJ databases">
        <authorList>
            <person name="Zhirakovskaya E."/>
        </authorList>
    </citation>
    <scope>NUCLEOTIDE SEQUENCE</scope>
</reference>
<accession>A0A3B0VZ55</accession>
<name>A0A3B0VZ55_9ZZZZ</name>
<protein>
    <submittedName>
        <fullName evidence="1">Uncharacterized protein</fullName>
    </submittedName>
</protein>
<evidence type="ECO:0000313" key="1">
    <source>
        <dbReference type="EMBL" id="VAW42239.1"/>
    </source>
</evidence>
<dbReference type="InterPro" id="IPR036280">
    <property type="entry name" value="Multihaem_cyt_sf"/>
</dbReference>
<dbReference type="AlphaFoldDB" id="A0A3B0VZ55"/>
<gene>
    <name evidence="1" type="ORF">MNBD_DELTA03-131</name>
</gene>
<proteinExistence type="predicted"/>